<keyword evidence="6 7" id="KW-0472">Membrane</keyword>
<dbReference type="InterPro" id="IPR035906">
    <property type="entry name" value="MetI-like_sf"/>
</dbReference>
<evidence type="ECO:0000256" key="4">
    <source>
        <dbReference type="ARBA" id="ARBA00022692"/>
    </source>
</evidence>
<evidence type="ECO:0000259" key="8">
    <source>
        <dbReference type="PROSITE" id="PS50928"/>
    </source>
</evidence>
<dbReference type="EMBL" id="JAAVUP010000030">
    <property type="protein sequence ID" value="NKE20315.1"/>
    <property type="molecule type" value="Genomic_DNA"/>
</dbReference>
<feature type="transmembrane region" description="Helical" evidence="7">
    <location>
        <begin position="294"/>
        <end position="320"/>
    </location>
</feature>
<dbReference type="SUPFAM" id="SSF161098">
    <property type="entry name" value="MetI-like"/>
    <property type="match status" value="1"/>
</dbReference>
<sequence>MHGTRLVRYALLRLLQAVPVVLGVVVLNFLLLQLAPGDAATVLAGEAGGAPPEYVAELRARFGLDQPMLVQLGLYLKNILLLDLGYSFRNSAPVLDLILERLWPTLLLMGATFVLSVGGGVVVGLLAALWVRTWRDHLISVVAVIAYATPLFWIGLMLILVFSIWLDWFPTSGMEDVVAFNEGWARIIDIAHHLVLPTITLSLFYLALYTRLMRATVLEQRGAEYVTTARAKGLTEGRITMRHILRNALLPVVTMAGVQVGALLGGSVVVETVFAWPGLGQLAFQSLFARDFNLLLGIFFLSACLVVIVNLMVDVIYVLLDPRIRVGGA</sequence>
<evidence type="ECO:0000256" key="3">
    <source>
        <dbReference type="ARBA" id="ARBA00022475"/>
    </source>
</evidence>
<gene>
    <name evidence="10" type="ORF">GWK15_25405</name>
    <name evidence="9" type="ORF">GXW75_24800</name>
</gene>
<reference evidence="9" key="1">
    <citation type="submission" date="2020-01" db="EMBL/GenBank/DDBJ databases">
        <authorList>
            <person name="Rat A."/>
        </authorList>
    </citation>
    <scope>NUCLEOTIDE SEQUENCE</scope>
    <source>
        <strain evidence="9">LMG 31161</strain>
    </source>
</reference>
<keyword evidence="2 7" id="KW-0813">Transport</keyword>
<dbReference type="Pfam" id="PF00528">
    <property type="entry name" value="BPD_transp_1"/>
    <property type="match status" value="1"/>
</dbReference>
<feature type="transmembrane region" description="Helical" evidence="7">
    <location>
        <begin position="106"/>
        <end position="131"/>
    </location>
</feature>
<keyword evidence="11" id="KW-1185">Reference proteome</keyword>
<dbReference type="PANTHER" id="PTHR43163:SF9">
    <property type="entry name" value="ABC TRANSPORTER PERMEASE PROTEIN"/>
    <property type="match status" value="1"/>
</dbReference>
<evidence type="ECO:0000256" key="6">
    <source>
        <dbReference type="ARBA" id="ARBA00023136"/>
    </source>
</evidence>
<feature type="transmembrane region" description="Helical" evidence="7">
    <location>
        <begin position="248"/>
        <end position="274"/>
    </location>
</feature>
<dbReference type="GO" id="GO:0055085">
    <property type="term" value="P:transmembrane transport"/>
    <property type="evidence" value="ECO:0007669"/>
    <property type="project" value="InterPro"/>
</dbReference>
<protein>
    <submittedName>
        <fullName evidence="9">ABC transporter permease</fullName>
    </submittedName>
</protein>
<dbReference type="EMBL" id="JAAEDK010000107">
    <property type="protein sequence ID" value="MBR0662498.1"/>
    <property type="molecule type" value="Genomic_DNA"/>
</dbReference>
<evidence type="ECO:0000313" key="10">
    <source>
        <dbReference type="EMBL" id="NKE20315.1"/>
    </source>
</evidence>
<dbReference type="Proteomes" id="UP000746741">
    <property type="component" value="Unassembled WGS sequence"/>
</dbReference>
<name>A0A9X9WQ88_9PROT</name>
<evidence type="ECO:0000313" key="9">
    <source>
        <dbReference type="EMBL" id="MBR0662498.1"/>
    </source>
</evidence>
<proteinExistence type="inferred from homology"/>
<dbReference type="PANTHER" id="PTHR43163">
    <property type="entry name" value="DIPEPTIDE TRANSPORT SYSTEM PERMEASE PROTEIN DPPB-RELATED"/>
    <property type="match status" value="1"/>
</dbReference>
<feature type="transmembrane region" description="Helical" evidence="7">
    <location>
        <begin position="138"/>
        <end position="166"/>
    </location>
</feature>
<dbReference type="Pfam" id="PF19300">
    <property type="entry name" value="BPD_transp_1_N"/>
    <property type="match status" value="1"/>
</dbReference>
<reference evidence="10 11" key="2">
    <citation type="submission" date="2020-02" db="EMBL/GenBank/DDBJ databases">
        <authorList>
            <person name="Sun Q."/>
            <person name="Inoue M."/>
        </authorList>
    </citation>
    <scope>NUCLEOTIDE SEQUENCE [LARGE SCALE GENOMIC DNA]</scope>
    <source>
        <strain evidence="10 11">KCTC 22478</strain>
    </source>
</reference>
<dbReference type="GO" id="GO:0005886">
    <property type="term" value="C:plasma membrane"/>
    <property type="evidence" value="ECO:0007669"/>
    <property type="project" value="UniProtKB-SubCell"/>
</dbReference>
<evidence type="ECO:0000256" key="1">
    <source>
        <dbReference type="ARBA" id="ARBA00004651"/>
    </source>
</evidence>
<comment type="caution">
    <text evidence="9">The sequence shown here is derived from an EMBL/GenBank/DDBJ whole genome shotgun (WGS) entry which is preliminary data.</text>
</comment>
<feature type="transmembrane region" description="Helical" evidence="7">
    <location>
        <begin position="190"/>
        <end position="208"/>
    </location>
</feature>
<dbReference type="InterPro" id="IPR045621">
    <property type="entry name" value="BPD_transp_1_N"/>
</dbReference>
<comment type="subcellular location">
    <subcellularLocation>
        <location evidence="1 7">Cell membrane</location>
        <topology evidence="1 7">Multi-pass membrane protein</topology>
    </subcellularLocation>
</comment>
<evidence type="ECO:0000256" key="7">
    <source>
        <dbReference type="RuleBase" id="RU363032"/>
    </source>
</evidence>
<dbReference type="RefSeq" id="WP_168044397.1">
    <property type="nucleotide sequence ID" value="NZ_JAAEDK010000107.1"/>
</dbReference>
<evidence type="ECO:0000256" key="5">
    <source>
        <dbReference type="ARBA" id="ARBA00022989"/>
    </source>
</evidence>
<feature type="transmembrane region" description="Helical" evidence="7">
    <location>
        <begin position="12"/>
        <end position="35"/>
    </location>
</feature>
<dbReference type="AlphaFoldDB" id="A0A9X9WQ88"/>
<accession>A0A9X9WQ88</accession>
<comment type="similarity">
    <text evidence="7">Belongs to the binding-protein-dependent transport system permease family.</text>
</comment>
<dbReference type="InterPro" id="IPR000515">
    <property type="entry name" value="MetI-like"/>
</dbReference>
<evidence type="ECO:0000313" key="11">
    <source>
        <dbReference type="Proteomes" id="UP000746741"/>
    </source>
</evidence>
<evidence type="ECO:0000313" key="12">
    <source>
        <dbReference type="Proteomes" id="UP001138708"/>
    </source>
</evidence>
<dbReference type="PROSITE" id="PS50928">
    <property type="entry name" value="ABC_TM1"/>
    <property type="match status" value="1"/>
</dbReference>
<keyword evidence="5 7" id="KW-1133">Transmembrane helix</keyword>
<keyword evidence="3" id="KW-1003">Cell membrane</keyword>
<organism evidence="9 12">
    <name type="scientific">Neoroseomonas oryzicola</name>
    <dbReference type="NCBI Taxonomy" id="535904"/>
    <lineage>
        <taxon>Bacteria</taxon>
        <taxon>Pseudomonadati</taxon>
        <taxon>Pseudomonadota</taxon>
        <taxon>Alphaproteobacteria</taxon>
        <taxon>Acetobacterales</taxon>
        <taxon>Acetobacteraceae</taxon>
        <taxon>Neoroseomonas</taxon>
    </lineage>
</organism>
<dbReference type="CDD" id="cd06261">
    <property type="entry name" value="TM_PBP2"/>
    <property type="match status" value="1"/>
</dbReference>
<feature type="domain" description="ABC transmembrane type-1" evidence="8">
    <location>
        <begin position="102"/>
        <end position="317"/>
    </location>
</feature>
<keyword evidence="4 7" id="KW-0812">Transmembrane</keyword>
<dbReference type="Gene3D" id="1.10.3720.10">
    <property type="entry name" value="MetI-like"/>
    <property type="match status" value="1"/>
</dbReference>
<dbReference type="Proteomes" id="UP001138708">
    <property type="component" value="Unassembled WGS sequence"/>
</dbReference>
<reference evidence="9" key="3">
    <citation type="journal article" date="2021" name="Syst. Appl. Microbiol.">
        <title>Roseomonas hellenica sp. nov., isolated from roots of wild-growing Alkanna tinctoria.</title>
        <authorList>
            <person name="Rat A."/>
            <person name="Naranjo H.D."/>
            <person name="Lebbe L."/>
            <person name="Cnockaert M."/>
            <person name="Krigas N."/>
            <person name="Grigoriadou K."/>
            <person name="Maloupa E."/>
            <person name="Willems A."/>
        </authorList>
    </citation>
    <scope>NUCLEOTIDE SEQUENCE</scope>
    <source>
        <strain evidence="9">LMG 31161</strain>
    </source>
</reference>
<evidence type="ECO:0000256" key="2">
    <source>
        <dbReference type="ARBA" id="ARBA00022448"/>
    </source>
</evidence>